<keyword evidence="4" id="KW-1185">Reference proteome</keyword>
<dbReference type="HOGENOM" id="CLU_008020_1_1_1"/>
<comment type="caution">
    <text evidence="3">The sequence shown here is derived from an EMBL/GenBank/DDBJ whole genome shotgun (WGS) entry which is preliminary data.</text>
</comment>
<feature type="domain" description="Glutaminase A N-terminal" evidence="2">
    <location>
        <begin position="106"/>
        <end position="337"/>
    </location>
</feature>
<evidence type="ECO:0000259" key="2">
    <source>
        <dbReference type="Pfam" id="PF17168"/>
    </source>
</evidence>
<dbReference type="Pfam" id="PF16335">
    <property type="entry name" value="GtaA_6_Hairpin"/>
    <property type="match status" value="1"/>
</dbReference>
<evidence type="ECO:0000313" key="3">
    <source>
        <dbReference type="EMBL" id="KHJ32645.1"/>
    </source>
</evidence>
<dbReference type="PANTHER" id="PTHR31987">
    <property type="entry name" value="GLUTAMINASE A-RELATED"/>
    <property type="match status" value="1"/>
</dbReference>
<dbReference type="InterPro" id="IPR008928">
    <property type="entry name" value="6-hairpin_glycosidase_sf"/>
</dbReference>
<reference evidence="3 4" key="1">
    <citation type="journal article" date="2014" name="BMC Genomics">
        <title>Adaptive genomic structural variation in the grape powdery mildew pathogen, Erysiphe necator.</title>
        <authorList>
            <person name="Jones L."/>
            <person name="Riaz S."/>
            <person name="Morales-Cruz A."/>
            <person name="Amrine K.C."/>
            <person name="McGuire B."/>
            <person name="Gubler W.D."/>
            <person name="Walker M.A."/>
            <person name="Cantu D."/>
        </authorList>
    </citation>
    <scope>NUCLEOTIDE SEQUENCE [LARGE SCALE GENOMIC DNA]</scope>
    <source>
        <strain evidence="4">c</strain>
    </source>
</reference>
<organism evidence="3 4">
    <name type="scientific">Uncinula necator</name>
    <name type="common">Grape powdery mildew</name>
    <dbReference type="NCBI Taxonomy" id="52586"/>
    <lineage>
        <taxon>Eukaryota</taxon>
        <taxon>Fungi</taxon>
        <taxon>Dikarya</taxon>
        <taxon>Ascomycota</taxon>
        <taxon>Pezizomycotina</taxon>
        <taxon>Leotiomycetes</taxon>
        <taxon>Erysiphales</taxon>
        <taxon>Erysiphaceae</taxon>
        <taxon>Erysiphe</taxon>
    </lineage>
</organism>
<name>A0A0B1P5N7_UNCNE</name>
<dbReference type="InterPro" id="IPR032514">
    <property type="entry name" value="GtaA_central"/>
</dbReference>
<dbReference type="OMA" id="WAGMIRV"/>
<accession>A0A0B1P5N7</accession>
<protein>
    <submittedName>
        <fullName evidence="3">Putative glutaminase</fullName>
    </submittedName>
</protein>
<sequence length="693" mass="77758">MRKWIWALYFTVNLSGFFCPALTISTFSPVKPPAIPLAVNSPYLNVLLADGGKEGGGYLARKWPNFWTGHTVGWAGMIRVDGIVYTWMGIPGPQPMTQTAFEYTSTKSIFTFNAEDKVELQATFLSPVTPDDLKRQSLTSTYLNVAIRSLDGAAHDVQLYTDISAEWISGDNNSVAQWNFGRTDDNISYHKVFRQTQLLFSEVADQAEWGSWYWATRDMVGLTHQSGADEVVRNTFINTGKLENSQDVNYRPIRQNYPVFGFSLDLGSVIESKNTLFTINLGQELAMQYATTSGKVQLPSLWRSYFPIYENAVSFFYNDFDYASSTATNIDNQIATDSITAGGQDYLTITSLSLRQAFGATQLVGDKSKQYLFMKEISSDGNTQTVDVIYPFYPIIMYLQPSLAKLLLDPLFETQESGLYPKKSSMHDLGSHFPNATGYPDGLDEPQPLEECGNMLIMTLAYSKRANDTSYLDQHYQILKQWTEYLVEFALIPDDQLSTDDFAGHLANQTNLALKGIIGIRAMAEISNLTGHDTDGLNYTSIAQDFISKWQTYGVAQESSPPRATLAYGLNDTYVLLYNLYADSLLNLNFVPKYIYDMQSAFYTTAKENYGIPLDSRHKFTKSDWQIWVASISNDDTKNTIISDLARYIRETPTDSGFTDLYDTTTADWAANITHFNSRPVVGGHFALLALKA</sequence>
<dbReference type="SUPFAM" id="SSF48208">
    <property type="entry name" value="Six-hairpin glycosidases"/>
    <property type="match status" value="1"/>
</dbReference>
<dbReference type="EMBL" id="JNVN01001916">
    <property type="protein sequence ID" value="KHJ32645.1"/>
    <property type="molecule type" value="Genomic_DNA"/>
</dbReference>
<proteinExistence type="predicted"/>
<feature type="domain" description="Glutaminase A central" evidence="1">
    <location>
        <begin position="343"/>
        <end position="689"/>
    </location>
</feature>
<dbReference type="InterPro" id="IPR052743">
    <property type="entry name" value="Glutaminase_GtaA"/>
</dbReference>
<dbReference type="InterPro" id="IPR033433">
    <property type="entry name" value="GtaA_N"/>
</dbReference>
<dbReference type="Pfam" id="PF17168">
    <property type="entry name" value="DUF5127"/>
    <property type="match status" value="1"/>
</dbReference>
<evidence type="ECO:0000313" key="4">
    <source>
        <dbReference type="Proteomes" id="UP000030854"/>
    </source>
</evidence>
<dbReference type="Proteomes" id="UP000030854">
    <property type="component" value="Unassembled WGS sequence"/>
</dbReference>
<gene>
    <name evidence="3" type="ORF">EV44_g0129</name>
</gene>
<dbReference type="STRING" id="52586.A0A0B1P5N7"/>
<dbReference type="PANTHER" id="PTHR31987:SF1">
    <property type="entry name" value="GLUTAMINASE A"/>
    <property type="match status" value="1"/>
</dbReference>
<evidence type="ECO:0000259" key="1">
    <source>
        <dbReference type="Pfam" id="PF16335"/>
    </source>
</evidence>
<dbReference type="AlphaFoldDB" id="A0A0B1P5N7"/>
<dbReference type="GO" id="GO:0005975">
    <property type="term" value="P:carbohydrate metabolic process"/>
    <property type="evidence" value="ECO:0007669"/>
    <property type="project" value="InterPro"/>
</dbReference>